<evidence type="ECO:0000313" key="3">
    <source>
        <dbReference type="Proteomes" id="UP000196240"/>
    </source>
</evidence>
<feature type="transmembrane region" description="Helical" evidence="1">
    <location>
        <begin position="194"/>
        <end position="213"/>
    </location>
</feature>
<feature type="transmembrane region" description="Helical" evidence="1">
    <location>
        <begin position="160"/>
        <end position="179"/>
    </location>
</feature>
<dbReference type="EMBL" id="FUUY01000013">
    <property type="protein sequence ID" value="SJX23430.1"/>
    <property type="molecule type" value="Genomic_DNA"/>
</dbReference>
<sequence>MTIEILMVIGFCLAAYSIVGNDVPQTLGTFISSNAHRPWWMLWLFISSILVVVLIYGWYASGVGDASYGRLETIPFPEGGVTWLYIVPPILLLFLTKYGIPVSTTFLVLTIFSPASLGSMMVKSMMGYAVAFVVAIIVYRFVMRQVAKYFAKTRNQEPSHIWIGLQWVSTAFLWSQWLIQDLANIFVYVPRQVPFSFLLFAITVFVVLLAVILYQRGGAIQKIVDTKTGVTDIRAATIIDFMYALILLVFKEWSNIPMSTTWVFLGLLAGREFAMSMIFDEVNKHRTSRNVSKDAMKLMFGLAMSVILATTLPWFYNFVTHYGQ</sequence>
<reference evidence="2 3" key="1">
    <citation type="submission" date="2017-02" db="EMBL/GenBank/DDBJ databases">
        <authorList>
            <person name="Peterson S.W."/>
        </authorList>
    </citation>
    <scope>NUCLEOTIDE SEQUENCE [LARGE SCALE GENOMIC DNA]</scope>
    <source>
        <strain evidence="2">C6</strain>
    </source>
</reference>
<keyword evidence="1" id="KW-0812">Transmembrane</keyword>
<feature type="transmembrane region" description="Helical" evidence="1">
    <location>
        <begin position="120"/>
        <end position="139"/>
    </location>
</feature>
<accession>A0A1R7QGN6</accession>
<name>A0A1R7QGN6_ACIJO</name>
<dbReference type="RefSeq" id="WP_087014516.1">
    <property type="nucleotide sequence ID" value="NZ_FUUY01000013.1"/>
</dbReference>
<keyword evidence="1" id="KW-0472">Membrane</keyword>
<organism evidence="2 3">
    <name type="scientific">Acinetobacter johnsonii</name>
    <dbReference type="NCBI Taxonomy" id="40214"/>
    <lineage>
        <taxon>Bacteria</taxon>
        <taxon>Pseudomonadati</taxon>
        <taxon>Pseudomonadota</taxon>
        <taxon>Gammaproteobacteria</taxon>
        <taxon>Moraxellales</taxon>
        <taxon>Moraxellaceae</taxon>
        <taxon>Acinetobacter</taxon>
    </lineage>
</organism>
<feature type="transmembrane region" description="Helical" evidence="1">
    <location>
        <begin position="80"/>
        <end position="100"/>
    </location>
</feature>
<evidence type="ECO:0000256" key="1">
    <source>
        <dbReference type="SAM" id="Phobius"/>
    </source>
</evidence>
<gene>
    <name evidence="2" type="ORF">ACNJC6_03096</name>
</gene>
<evidence type="ECO:0000313" key="2">
    <source>
        <dbReference type="EMBL" id="SJX23430.1"/>
    </source>
</evidence>
<dbReference type="Proteomes" id="UP000196240">
    <property type="component" value="Unassembled WGS sequence"/>
</dbReference>
<dbReference type="AlphaFoldDB" id="A0A1R7QGN6"/>
<keyword evidence="1" id="KW-1133">Transmembrane helix</keyword>
<feature type="transmembrane region" description="Helical" evidence="1">
    <location>
        <begin position="295"/>
        <end position="316"/>
    </location>
</feature>
<feature type="transmembrane region" description="Helical" evidence="1">
    <location>
        <begin position="233"/>
        <end position="250"/>
    </location>
</feature>
<proteinExistence type="predicted"/>
<protein>
    <submittedName>
        <fullName evidence="2">Uncharacterized protein</fullName>
    </submittedName>
</protein>
<feature type="transmembrane region" description="Helical" evidence="1">
    <location>
        <begin position="256"/>
        <end position="274"/>
    </location>
</feature>
<feature type="transmembrane region" description="Helical" evidence="1">
    <location>
        <begin position="39"/>
        <end position="59"/>
    </location>
</feature>